<dbReference type="EMBL" id="KQ087270">
    <property type="protein sequence ID" value="KLT39124.1"/>
    <property type="molecule type" value="Genomic_DNA"/>
</dbReference>
<name>A0A0J1AV05_9TREE</name>
<sequence length="99" mass="10186">MSGRLVPILLAAGVGVVSGVYIWNEPLQQVTGLRPSPEGTKPVIEWQTQDGKAAEQEKPNPPPKVASVDKVAGAASSPAEPPAGTPNSAENLAPSHSKQ</sequence>
<feature type="region of interest" description="Disordered" evidence="1">
    <location>
        <begin position="49"/>
        <end position="99"/>
    </location>
</feature>
<organism evidence="2 3">
    <name type="scientific">Cutaneotrichosporon oleaginosum</name>
    <dbReference type="NCBI Taxonomy" id="879819"/>
    <lineage>
        <taxon>Eukaryota</taxon>
        <taxon>Fungi</taxon>
        <taxon>Dikarya</taxon>
        <taxon>Basidiomycota</taxon>
        <taxon>Agaricomycotina</taxon>
        <taxon>Tremellomycetes</taxon>
        <taxon>Trichosporonales</taxon>
        <taxon>Trichosporonaceae</taxon>
        <taxon>Cutaneotrichosporon</taxon>
    </lineage>
</organism>
<protein>
    <submittedName>
        <fullName evidence="2">Uncharacterized protein</fullName>
    </submittedName>
</protein>
<evidence type="ECO:0000256" key="1">
    <source>
        <dbReference type="SAM" id="MobiDB-lite"/>
    </source>
</evidence>
<dbReference type="InterPro" id="IPR057394">
    <property type="entry name" value="PIGBOS1"/>
</dbReference>
<accession>A0A0J1AV05</accession>
<dbReference type="AlphaFoldDB" id="A0A0J1AV05"/>
<evidence type="ECO:0000313" key="3">
    <source>
        <dbReference type="Proteomes" id="UP000053611"/>
    </source>
</evidence>
<dbReference type="Pfam" id="PF23670">
    <property type="entry name" value="PIGBOS1"/>
    <property type="match status" value="1"/>
</dbReference>
<dbReference type="OrthoDB" id="2561529at2759"/>
<proteinExistence type="predicted"/>
<evidence type="ECO:0000313" key="2">
    <source>
        <dbReference type="EMBL" id="KLT39124.1"/>
    </source>
</evidence>
<gene>
    <name evidence="2" type="ORF">CC85DRAFT_288893</name>
</gene>
<dbReference type="Proteomes" id="UP000053611">
    <property type="component" value="Unassembled WGS sequence"/>
</dbReference>
<dbReference type="GeneID" id="28985022"/>
<feature type="compositionally biased region" description="Polar residues" evidence="1">
    <location>
        <begin position="87"/>
        <end position="99"/>
    </location>
</feature>
<keyword evidence="3" id="KW-1185">Reference proteome</keyword>
<reference evidence="2 3" key="1">
    <citation type="submission" date="2015-03" db="EMBL/GenBank/DDBJ databases">
        <title>Genomics and transcriptomics of the oil-accumulating basidiomycete yeast T. oleaginosus allow insights into substrate utilization and the diverse evolutionary trajectories of mating systems in fungi.</title>
        <authorList>
            <consortium name="DOE Joint Genome Institute"/>
            <person name="Kourist R."/>
            <person name="Kracht O."/>
            <person name="Bracharz F."/>
            <person name="Lipzen A."/>
            <person name="Nolan M."/>
            <person name="Ohm R."/>
            <person name="Grigoriev I."/>
            <person name="Sun S."/>
            <person name="Heitman J."/>
            <person name="Bruck T."/>
            <person name="Nowrousian M."/>
        </authorList>
    </citation>
    <scope>NUCLEOTIDE SEQUENCE [LARGE SCALE GENOMIC DNA]</scope>
    <source>
        <strain evidence="2 3">IBC0246</strain>
    </source>
</reference>